<accession>A0A9Q0KA77</accession>
<name>A0A9Q0KA77_9MAGN</name>
<organism evidence="1 2">
    <name type="scientific">Protea cynaroides</name>
    <dbReference type="NCBI Taxonomy" id="273540"/>
    <lineage>
        <taxon>Eukaryota</taxon>
        <taxon>Viridiplantae</taxon>
        <taxon>Streptophyta</taxon>
        <taxon>Embryophyta</taxon>
        <taxon>Tracheophyta</taxon>
        <taxon>Spermatophyta</taxon>
        <taxon>Magnoliopsida</taxon>
        <taxon>Proteales</taxon>
        <taxon>Proteaceae</taxon>
        <taxon>Protea</taxon>
    </lineage>
</organism>
<sequence length="147" mass="15681">MSQIWSLDYFMSECQGGSYLNYVPPIPIGDAPPPVAVPDGGSWVGQDGVDKARSTWADIVDSDNEGDLISSDDLASQERQLLMSLKVEATNALVAMVSGEAHGAQTVPNSGLMSTREDGQVAVVNHFELAVVDSHMHQASIPFTVVH</sequence>
<evidence type="ECO:0000313" key="1">
    <source>
        <dbReference type="EMBL" id="KAJ4966661.1"/>
    </source>
</evidence>
<evidence type="ECO:0000313" key="2">
    <source>
        <dbReference type="Proteomes" id="UP001141806"/>
    </source>
</evidence>
<reference evidence="1" key="1">
    <citation type="journal article" date="2023" name="Plant J.">
        <title>The genome of the king protea, Protea cynaroides.</title>
        <authorList>
            <person name="Chang J."/>
            <person name="Duong T.A."/>
            <person name="Schoeman C."/>
            <person name="Ma X."/>
            <person name="Roodt D."/>
            <person name="Barker N."/>
            <person name="Li Z."/>
            <person name="Van de Peer Y."/>
            <person name="Mizrachi E."/>
        </authorList>
    </citation>
    <scope>NUCLEOTIDE SEQUENCE</scope>
    <source>
        <tissue evidence="1">Young leaves</tissue>
    </source>
</reference>
<dbReference type="AlphaFoldDB" id="A0A9Q0KA77"/>
<comment type="caution">
    <text evidence="1">The sequence shown here is derived from an EMBL/GenBank/DDBJ whole genome shotgun (WGS) entry which is preliminary data.</text>
</comment>
<protein>
    <submittedName>
        <fullName evidence="1">Uncharacterized protein</fullName>
    </submittedName>
</protein>
<dbReference type="EMBL" id="JAMYWD010000007">
    <property type="protein sequence ID" value="KAJ4966661.1"/>
    <property type="molecule type" value="Genomic_DNA"/>
</dbReference>
<gene>
    <name evidence="1" type="ORF">NE237_018510</name>
</gene>
<proteinExistence type="predicted"/>
<dbReference type="Proteomes" id="UP001141806">
    <property type="component" value="Unassembled WGS sequence"/>
</dbReference>
<keyword evidence="2" id="KW-1185">Reference proteome</keyword>